<dbReference type="PROSITE" id="PS00750">
    <property type="entry name" value="TCP1_1"/>
    <property type="match status" value="1"/>
</dbReference>
<evidence type="ECO:0000256" key="9">
    <source>
        <dbReference type="ARBA" id="ARBA00029602"/>
    </source>
</evidence>
<evidence type="ECO:0000256" key="3">
    <source>
        <dbReference type="ARBA" id="ARBA00008020"/>
    </source>
</evidence>
<dbReference type="Pfam" id="PF00118">
    <property type="entry name" value="Cpn60_TCP1"/>
    <property type="match status" value="1"/>
</dbReference>
<dbReference type="GO" id="GO:0016887">
    <property type="term" value="F:ATP hydrolysis activity"/>
    <property type="evidence" value="ECO:0007669"/>
    <property type="project" value="InterPro"/>
</dbReference>
<evidence type="ECO:0000256" key="10">
    <source>
        <dbReference type="RuleBase" id="RU004187"/>
    </source>
</evidence>
<comment type="similarity">
    <text evidence="3 10">Belongs to the TCP-1 chaperonin family.</text>
</comment>
<dbReference type="InterPro" id="IPR027409">
    <property type="entry name" value="GroEL-like_apical_dom_sf"/>
</dbReference>
<dbReference type="SUPFAM" id="SSF52029">
    <property type="entry name" value="GroEL apical domain-like"/>
    <property type="match status" value="1"/>
</dbReference>
<protein>
    <recommendedName>
        <fullName evidence="9">CCT-theta</fullName>
    </recommendedName>
</protein>
<keyword evidence="7 10" id="KW-0067">ATP-binding</keyword>
<comment type="subcellular location">
    <subcellularLocation>
        <location evidence="2">Cytoplasm</location>
    </subcellularLocation>
</comment>
<accession>A0A9W7XUE0</accession>
<sequence length="588" mass="62510">MALRVPQANGPQLFKEGYKNLQGLEEVIFRNIQATKEMSELTRTSFGPNGRNKMVVNHLEKLFVTNDAATIIRELEVVHPAAKLIVMASQQQEAEAGDGTNYVVIFASELLQRAESLLRMGLHPSEIARGYELALKAGLKALEGLAVAQVAQWGGGGELLKAITTAIASKQYGQESVLGALVVEAVAAALPARDPTRFNVDNVRVVKVLGGALAQSRVEHGMVFPRAPETAATHVRFGKVAVFACPVDMGQTETKGTVLLHSAGEMLDYTKGEEAQMARVVTELHEAGVAAVICGAGVGDLAIHYFNRRGMLALKVPSKFELRRLCRVVGANPLARLGVPTPEEMGYCDEIRTAEIGGDRVTVVRQWTADEIAAAGEAAAAGRPAFADRIQRSPLVTVVLRGATQNALDDAERAVDDGVNVVKALTKDARLVAGACATEMELSRLVHEAADRTAGISQHAMKAFAQALEVFARTMGDNAGVDSTALVAKLIAAHHQKEQQPADAGDAAAEAVLMGPAVGVDVDCDFEPRTVDAVARGILDPLAVKQWGLTYATQAALTVLQVDQIVMAKTAGGPKLPKQNPGHWDEDD</sequence>
<dbReference type="CDD" id="cd03341">
    <property type="entry name" value="TCP1_theta"/>
    <property type="match status" value="1"/>
</dbReference>
<dbReference type="PANTHER" id="PTHR11353">
    <property type="entry name" value="CHAPERONIN"/>
    <property type="match status" value="1"/>
</dbReference>
<dbReference type="FunFam" id="3.50.7.10:FF:000008">
    <property type="entry name" value="T-complex protein 1 subunit theta"/>
    <property type="match status" value="1"/>
</dbReference>
<keyword evidence="6 10" id="KW-0547">Nucleotide-binding</keyword>
<dbReference type="InterPro" id="IPR002423">
    <property type="entry name" value="Cpn60/GroEL/TCP-1"/>
</dbReference>
<comment type="subunit">
    <text evidence="4">Component of the T-complex protein 1 (TCP1) complex.</text>
</comment>
<dbReference type="GO" id="GO:0005832">
    <property type="term" value="C:chaperonin-containing T-complex"/>
    <property type="evidence" value="ECO:0007669"/>
    <property type="project" value="UniProtKB-ARBA"/>
</dbReference>
<comment type="caution">
    <text evidence="11">The sequence shown here is derived from an EMBL/GenBank/DDBJ whole genome shotgun (WGS) entry which is preliminary data.</text>
</comment>
<keyword evidence="5" id="KW-0963">Cytoplasm</keyword>
<evidence type="ECO:0000313" key="12">
    <source>
        <dbReference type="Proteomes" id="UP001149813"/>
    </source>
</evidence>
<evidence type="ECO:0000256" key="7">
    <source>
        <dbReference type="ARBA" id="ARBA00022840"/>
    </source>
</evidence>
<evidence type="ECO:0000256" key="4">
    <source>
        <dbReference type="ARBA" id="ARBA00011381"/>
    </source>
</evidence>
<evidence type="ECO:0000256" key="1">
    <source>
        <dbReference type="ARBA" id="ARBA00002912"/>
    </source>
</evidence>
<evidence type="ECO:0000313" key="11">
    <source>
        <dbReference type="EMBL" id="KAJ1721019.1"/>
    </source>
</evidence>
<name>A0A9W7XUE0_9FUNG</name>
<evidence type="ECO:0000256" key="5">
    <source>
        <dbReference type="ARBA" id="ARBA00022490"/>
    </source>
</evidence>
<proteinExistence type="inferred from homology"/>
<dbReference type="Gene3D" id="3.50.7.10">
    <property type="entry name" value="GroEL"/>
    <property type="match status" value="1"/>
</dbReference>
<dbReference type="GO" id="GO:0051082">
    <property type="term" value="F:unfolded protein binding"/>
    <property type="evidence" value="ECO:0007669"/>
    <property type="project" value="InterPro"/>
</dbReference>
<dbReference type="PRINTS" id="PR00304">
    <property type="entry name" value="TCOMPLEXTCP1"/>
</dbReference>
<organism evidence="11 12">
    <name type="scientific">Coemansia erecta</name>
    <dbReference type="NCBI Taxonomy" id="147472"/>
    <lineage>
        <taxon>Eukaryota</taxon>
        <taxon>Fungi</taxon>
        <taxon>Fungi incertae sedis</taxon>
        <taxon>Zoopagomycota</taxon>
        <taxon>Kickxellomycotina</taxon>
        <taxon>Kickxellomycetes</taxon>
        <taxon>Kickxellales</taxon>
        <taxon>Kickxellaceae</taxon>
        <taxon>Coemansia</taxon>
    </lineage>
</organism>
<dbReference type="GO" id="GO:0005524">
    <property type="term" value="F:ATP binding"/>
    <property type="evidence" value="ECO:0007669"/>
    <property type="project" value="UniProtKB-KW"/>
</dbReference>
<keyword evidence="8 10" id="KW-0143">Chaperone</keyword>
<dbReference type="AlphaFoldDB" id="A0A9W7XUE0"/>
<dbReference type="InterPro" id="IPR002194">
    <property type="entry name" value="Chaperonin_TCP-1_CS"/>
</dbReference>
<dbReference type="Gene3D" id="3.30.260.10">
    <property type="entry name" value="TCP-1-like chaperonin intermediate domain"/>
    <property type="match status" value="1"/>
</dbReference>
<dbReference type="SUPFAM" id="SSF48592">
    <property type="entry name" value="GroEL equatorial domain-like"/>
    <property type="match status" value="1"/>
</dbReference>
<keyword evidence="12" id="KW-1185">Reference proteome</keyword>
<evidence type="ECO:0000256" key="6">
    <source>
        <dbReference type="ARBA" id="ARBA00022741"/>
    </source>
</evidence>
<dbReference type="InterPro" id="IPR017998">
    <property type="entry name" value="Chaperone_TCP-1"/>
</dbReference>
<gene>
    <name evidence="11" type="primary">CCT8</name>
    <name evidence="11" type="ORF">LPJ53_004410</name>
</gene>
<dbReference type="EMBL" id="JANBOJ010000205">
    <property type="protein sequence ID" value="KAJ1721019.1"/>
    <property type="molecule type" value="Genomic_DNA"/>
</dbReference>
<dbReference type="InterPro" id="IPR027410">
    <property type="entry name" value="TCP-1-like_intermed_sf"/>
</dbReference>
<dbReference type="SUPFAM" id="SSF54849">
    <property type="entry name" value="GroEL-intermediate domain like"/>
    <property type="match status" value="1"/>
</dbReference>
<evidence type="ECO:0000256" key="2">
    <source>
        <dbReference type="ARBA" id="ARBA00004496"/>
    </source>
</evidence>
<dbReference type="Proteomes" id="UP001149813">
    <property type="component" value="Unassembled WGS sequence"/>
</dbReference>
<reference evidence="11" key="1">
    <citation type="submission" date="2022-07" db="EMBL/GenBank/DDBJ databases">
        <title>Phylogenomic reconstructions and comparative analyses of Kickxellomycotina fungi.</title>
        <authorList>
            <person name="Reynolds N.K."/>
            <person name="Stajich J.E."/>
            <person name="Barry K."/>
            <person name="Grigoriev I.V."/>
            <person name="Crous P."/>
            <person name="Smith M.E."/>
        </authorList>
    </citation>
    <scope>NUCLEOTIDE SEQUENCE</scope>
    <source>
        <strain evidence="11">NBRC 32514</strain>
    </source>
</reference>
<dbReference type="OrthoDB" id="1748577at2759"/>
<dbReference type="PROSITE" id="PS00995">
    <property type="entry name" value="TCP1_3"/>
    <property type="match status" value="1"/>
</dbReference>
<dbReference type="PROSITE" id="PS00751">
    <property type="entry name" value="TCP1_2"/>
    <property type="match status" value="1"/>
</dbReference>
<dbReference type="NCBIfam" id="TIGR02346">
    <property type="entry name" value="chap_CCT_theta"/>
    <property type="match status" value="1"/>
</dbReference>
<dbReference type="InterPro" id="IPR027413">
    <property type="entry name" value="GROEL-like_equatorial_sf"/>
</dbReference>
<evidence type="ECO:0000256" key="8">
    <source>
        <dbReference type="ARBA" id="ARBA00023186"/>
    </source>
</evidence>
<dbReference type="InterPro" id="IPR012721">
    <property type="entry name" value="Chap_CCT_theta"/>
</dbReference>
<dbReference type="Gene3D" id="1.10.560.10">
    <property type="entry name" value="GroEL-like equatorial domain"/>
    <property type="match status" value="1"/>
</dbReference>
<dbReference type="GO" id="GO:0140662">
    <property type="term" value="F:ATP-dependent protein folding chaperone"/>
    <property type="evidence" value="ECO:0007669"/>
    <property type="project" value="InterPro"/>
</dbReference>
<comment type="function">
    <text evidence="1">Molecular chaperone; assists the folding of proteins upon ATP hydrolysis.</text>
</comment>